<dbReference type="AlphaFoldDB" id="A0A8H6NHG9"/>
<reference evidence="1" key="1">
    <citation type="journal article" date="2020" name="Phytopathology">
        <title>Genome Sequence Resources of Colletotrichum truncatum, C. plurivorum, C. musicola, and C. sojae: Four Species Pathogenic to Soybean (Glycine max).</title>
        <authorList>
            <person name="Rogerio F."/>
            <person name="Boufleur T.R."/>
            <person name="Ciampi-Guillardi M."/>
            <person name="Sukno S.A."/>
            <person name="Thon M.R."/>
            <person name="Massola Junior N.S."/>
            <person name="Baroncelli R."/>
        </authorList>
    </citation>
    <scope>NUCLEOTIDE SEQUENCE</scope>
    <source>
        <strain evidence="1">LFN00145</strain>
    </source>
</reference>
<name>A0A8H6NHG9_9PEZI</name>
<organism evidence="1 2">
    <name type="scientific">Colletotrichum plurivorum</name>
    <dbReference type="NCBI Taxonomy" id="2175906"/>
    <lineage>
        <taxon>Eukaryota</taxon>
        <taxon>Fungi</taxon>
        <taxon>Dikarya</taxon>
        <taxon>Ascomycota</taxon>
        <taxon>Pezizomycotina</taxon>
        <taxon>Sordariomycetes</taxon>
        <taxon>Hypocreomycetidae</taxon>
        <taxon>Glomerellales</taxon>
        <taxon>Glomerellaceae</taxon>
        <taxon>Colletotrichum</taxon>
        <taxon>Colletotrichum orchidearum species complex</taxon>
    </lineage>
</organism>
<proteinExistence type="predicted"/>
<comment type="caution">
    <text evidence="1">The sequence shown here is derived from an EMBL/GenBank/DDBJ whole genome shotgun (WGS) entry which is preliminary data.</text>
</comment>
<accession>A0A8H6NHG9</accession>
<dbReference type="Proteomes" id="UP000654918">
    <property type="component" value="Unassembled WGS sequence"/>
</dbReference>
<dbReference type="EMBL" id="WIGO01000057">
    <property type="protein sequence ID" value="KAF6833584.1"/>
    <property type="molecule type" value="Genomic_DNA"/>
</dbReference>
<sequence>MQVERGNKATRLAVPHATRIPSAIALQRNGFNEMAALANSANEDCARVEANVFCEITTPASALCRLLFLLSQKLRRIWGGEVVSGEAQPTVACLAAPLDKASKESQAARDVCMDIRYPAYVSFGRNSYPRGRAAFAGGTAACQWWPSVEAWSLSAKGTLRVLGVGATDFKCSFVAQHTTNVDLSHDNATPIAKGAHFTGLEHSSRRGSTRIIPQPSQVVRPVGIETV</sequence>
<gene>
    <name evidence="1" type="ORF">CPLU01_05460</name>
</gene>
<evidence type="ECO:0000313" key="2">
    <source>
        <dbReference type="Proteomes" id="UP000654918"/>
    </source>
</evidence>
<protein>
    <submittedName>
        <fullName evidence="1">Uncharacterized protein</fullName>
    </submittedName>
</protein>
<keyword evidence="2" id="KW-1185">Reference proteome</keyword>
<evidence type="ECO:0000313" key="1">
    <source>
        <dbReference type="EMBL" id="KAF6833584.1"/>
    </source>
</evidence>